<reference evidence="1 2" key="1">
    <citation type="submission" date="2020-04" db="EMBL/GenBank/DDBJ databases">
        <title>Novel species.</title>
        <authorList>
            <person name="Teo W.F.A."/>
            <person name="Lipun K."/>
            <person name="Srisuk N."/>
            <person name="Duangmal K."/>
        </authorList>
    </citation>
    <scope>NUCLEOTIDE SEQUENCE [LARGE SCALE GENOMIC DNA]</scope>
    <source>
        <strain evidence="1 2">K13G38</strain>
    </source>
</reference>
<comment type="caution">
    <text evidence="1">The sequence shown here is derived from an EMBL/GenBank/DDBJ whole genome shotgun (WGS) entry which is preliminary data.</text>
</comment>
<keyword evidence="2" id="KW-1185">Reference proteome</keyword>
<proteinExistence type="predicted"/>
<dbReference type="RefSeq" id="WP_168514608.1">
    <property type="nucleotide sequence ID" value="NZ_JAAXLS010000006.1"/>
</dbReference>
<evidence type="ECO:0000313" key="2">
    <source>
        <dbReference type="Proteomes" id="UP000715441"/>
    </source>
</evidence>
<sequence>MQLTGPDFDRIPRTNVRVPVVEFAQMWLAAEQYADAHPSDWYGAGVVMTCRWLARATVRQASGPAYVARAPVTERSKLAYEELIEAECLAAEKLDLQRPVPAWLADRPGWLAGVIATLHWAWRRAGGPPLIIAATATG</sequence>
<gene>
    <name evidence="1" type="ORF">HFP15_11750</name>
</gene>
<organism evidence="1 2">
    <name type="scientific">Amycolatopsis acididurans</name>
    <dbReference type="NCBI Taxonomy" id="2724524"/>
    <lineage>
        <taxon>Bacteria</taxon>
        <taxon>Bacillati</taxon>
        <taxon>Actinomycetota</taxon>
        <taxon>Actinomycetes</taxon>
        <taxon>Pseudonocardiales</taxon>
        <taxon>Pseudonocardiaceae</taxon>
        <taxon>Amycolatopsis</taxon>
    </lineage>
</organism>
<dbReference type="Proteomes" id="UP000715441">
    <property type="component" value="Unassembled WGS sequence"/>
</dbReference>
<accession>A0ABX1J1M8</accession>
<protein>
    <submittedName>
        <fullName evidence="1">Uncharacterized protein</fullName>
    </submittedName>
</protein>
<dbReference type="EMBL" id="JAAXLS010000006">
    <property type="protein sequence ID" value="NKQ53554.1"/>
    <property type="molecule type" value="Genomic_DNA"/>
</dbReference>
<name>A0ABX1J1M8_9PSEU</name>
<evidence type="ECO:0000313" key="1">
    <source>
        <dbReference type="EMBL" id="NKQ53554.1"/>
    </source>
</evidence>